<keyword evidence="2" id="KW-1185">Reference proteome</keyword>
<protein>
    <submittedName>
        <fullName evidence="1">Uncharacterized protein</fullName>
    </submittedName>
</protein>
<proteinExistence type="predicted"/>
<name>A0ABR3NIP1_9TELE</name>
<organism evidence="1 2">
    <name type="scientific">Cirrhinus molitorella</name>
    <name type="common">mud carp</name>
    <dbReference type="NCBI Taxonomy" id="172907"/>
    <lineage>
        <taxon>Eukaryota</taxon>
        <taxon>Metazoa</taxon>
        <taxon>Chordata</taxon>
        <taxon>Craniata</taxon>
        <taxon>Vertebrata</taxon>
        <taxon>Euteleostomi</taxon>
        <taxon>Actinopterygii</taxon>
        <taxon>Neopterygii</taxon>
        <taxon>Teleostei</taxon>
        <taxon>Ostariophysi</taxon>
        <taxon>Cypriniformes</taxon>
        <taxon>Cyprinidae</taxon>
        <taxon>Labeoninae</taxon>
        <taxon>Labeonini</taxon>
        <taxon>Cirrhinus</taxon>
    </lineage>
</organism>
<accession>A0ABR3NIP1</accession>
<evidence type="ECO:0000313" key="2">
    <source>
        <dbReference type="Proteomes" id="UP001558613"/>
    </source>
</evidence>
<sequence length="567" mass="64658">MFQSFQDLHASCSCQLATEYTRRQYFQKNFGYVQPQSVYLGTNEHRRDCYAQYIPLPDTLRAILKDPVVWEECVKSQSHLVSDGVLSDVSDGSAFESNELFLQAGDIILKLILYQDAFEVVNPLGSSKKKHKLVGVYFTLANFEPFRRSVIDNMQLVLLCKELDFKWFGQGTVFSRILSDLKQLEEHGIVTTSGHVVRATLLSIVGDNLGSHCIGGYTQNFSTSKYFCRYCEIQRDQLENVSQCFPVRTVDTYKEAVQLLQQSDVNDVKGIYFDSVFNSLKYYHVCQPGLPPCIGHDLFEGVVAYDLAIYLRYFITVKHWFTYSQLNRRITQFAYKDSDCNSQPSPVSEKANTIGGQAAENWCLLRLLPVIIGDKVDPHDSAWQLVIALKELVELVCAPTITTAQIAYLNIAVVEYLETMKAVFPSDHLKPKHHYLLHYASLILKLGPLIRLWTMRFESKHSYFKRCVRRTQNFKNVCQSLANQHQLLQATLSSNSFFPEVLRAKNTTQYHAQLYSDAVRNAVVAQMVTEPDSVSSEVNFKGTLHCNKSLTSIHSYSKHTDKTQLKA</sequence>
<dbReference type="EMBL" id="JAYMGO010000004">
    <property type="protein sequence ID" value="KAL1276851.1"/>
    <property type="molecule type" value="Genomic_DNA"/>
</dbReference>
<reference evidence="1 2" key="1">
    <citation type="submission" date="2023-09" db="EMBL/GenBank/DDBJ databases">
        <authorList>
            <person name="Wang M."/>
        </authorList>
    </citation>
    <scope>NUCLEOTIDE SEQUENCE [LARGE SCALE GENOMIC DNA]</scope>
    <source>
        <strain evidence="1">GT-2023</strain>
        <tissue evidence="1">Liver</tissue>
    </source>
</reference>
<dbReference type="PANTHER" id="PTHR31912">
    <property type="entry name" value="IP13529P"/>
    <property type="match status" value="1"/>
</dbReference>
<gene>
    <name evidence="1" type="ORF">QQF64_036474</name>
</gene>
<dbReference type="Proteomes" id="UP001558613">
    <property type="component" value="Unassembled WGS sequence"/>
</dbReference>
<dbReference type="PANTHER" id="PTHR31912:SF35">
    <property type="entry name" value="C2H2-TYPE DOMAIN-CONTAINING PROTEIN"/>
    <property type="match status" value="1"/>
</dbReference>
<comment type="caution">
    <text evidence="1">The sequence shown here is derived from an EMBL/GenBank/DDBJ whole genome shotgun (WGS) entry which is preliminary data.</text>
</comment>
<evidence type="ECO:0000313" key="1">
    <source>
        <dbReference type="EMBL" id="KAL1276851.1"/>
    </source>
</evidence>